<dbReference type="PANTHER" id="PTHR43877:SF2">
    <property type="entry name" value="AMINOALKYLPHOSPHONATE N-ACETYLTRANSFERASE-RELATED"/>
    <property type="match status" value="1"/>
</dbReference>
<dbReference type="RefSeq" id="WP_136598195.1">
    <property type="nucleotide sequence ID" value="NZ_STGV01000002.1"/>
</dbReference>
<dbReference type="Pfam" id="PF00583">
    <property type="entry name" value="Acetyltransf_1"/>
    <property type="match status" value="1"/>
</dbReference>
<dbReference type="PROSITE" id="PS51186">
    <property type="entry name" value="GNAT"/>
    <property type="match status" value="1"/>
</dbReference>
<organism evidence="4 5">
    <name type="scientific">Peteryoungia ipomoeae</name>
    <dbReference type="NCBI Taxonomy" id="1210932"/>
    <lineage>
        <taxon>Bacteria</taxon>
        <taxon>Pseudomonadati</taxon>
        <taxon>Pseudomonadota</taxon>
        <taxon>Alphaproteobacteria</taxon>
        <taxon>Hyphomicrobiales</taxon>
        <taxon>Rhizobiaceae</taxon>
        <taxon>Peteryoungia</taxon>
    </lineage>
</organism>
<dbReference type="SUPFAM" id="SSF55729">
    <property type="entry name" value="Acyl-CoA N-acyltransferases (Nat)"/>
    <property type="match status" value="1"/>
</dbReference>
<evidence type="ECO:0000256" key="2">
    <source>
        <dbReference type="ARBA" id="ARBA00023315"/>
    </source>
</evidence>
<comment type="caution">
    <text evidence="4">The sequence shown here is derived from an EMBL/GenBank/DDBJ whole genome shotgun (WGS) entry which is preliminary data.</text>
</comment>
<dbReference type="Proteomes" id="UP000308828">
    <property type="component" value="Unassembled WGS sequence"/>
</dbReference>
<keyword evidence="1 4" id="KW-0808">Transferase</keyword>
<dbReference type="AlphaFoldDB" id="A0A4S8P7X9"/>
<dbReference type="CDD" id="cd04301">
    <property type="entry name" value="NAT_SF"/>
    <property type="match status" value="1"/>
</dbReference>
<dbReference type="GO" id="GO:0016747">
    <property type="term" value="F:acyltransferase activity, transferring groups other than amino-acyl groups"/>
    <property type="evidence" value="ECO:0007669"/>
    <property type="project" value="InterPro"/>
</dbReference>
<dbReference type="Gene3D" id="3.40.630.30">
    <property type="match status" value="1"/>
</dbReference>
<protein>
    <submittedName>
        <fullName evidence="4">GNAT family N-acetyltransferase</fullName>
    </submittedName>
</protein>
<dbReference type="InterPro" id="IPR016181">
    <property type="entry name" value="Acyl_CoA_acyltransferase"/>
</dbReference>
<proteinExistence type="predicted"/>
<dbReference type="OrthoDB" id="9789603at2"/>
<reference evidence="4 5" key="1">
    <citation type="submission" date="2019-04" db="EMBL/GenBank/DDBJ databases">
        <title>Genome sequence of strain shin9-1.</title>
        <authorList>
            <person name="Gao J."/>
            <person name="Sun J."/>
        </authorList>
    </citation>
    <scope>NUCLEOTIDE SEQUENCE [LARGE SCALE GENOMIC DNA]</scope>
    <source>
        <strain evidence="5">shin9-1</strain>
    </source>
</reference>
<dbReference type="EMBL" id="STGV01000002">
    <property type="protein sequence ID" value="THV24104.1"/>
    <property type="molecule type" value="Genomic_DNA"/>
</dbReference>
<gene>
    <name evidence="4" type="ORF">FAA97_09050</name>
</gene>
<dbReference type="InterPro" id="IPR050832">
    <property type="entry name" value="Bact_Acetyltransf"/>
</dbReference>
<evidence type="ECO:0000259" key="3">
    <source>
        <dbReference type="PROSITE" id="PS51186"/>
    </source>
</evidence>
<evidence type="ECO:0000313" key="5">
    <source>
        <dbReference type="Proteomes" id="UP000308828"/>
    </source>
</evidence>
<dbReference type="InterPro" id="IPR000182">
    <property type="entry name" value="GNAT_dom"/>
</dbReference>
<accession>A0A4S8P7X9</accession>
<evidence type="ECO:0000313" key="4">
    <source>
        <dbReference type="EMBL" id="THV24104.1"/>
    </source>
</evidence>
<evidence type="ECO:0000256" key="1">
    <source>
        <dbReference type="ARBA" id="ARBA00022679"/>
    </source>
</evidence>
<sequence length="163" mass="18171">MTFAISRIGDDSYCDYTALLAMILRAFAYMDPLINPASSAHRLTAASLQQKAKDEIGFAVTEHDQLIACTFVRPEPPCLYIGKLAVDPRAQSRGLGKLLLQEAETLAREQGLNILRLETRIELTGNHQVFESWGFRKTAEGRHKGFDRATFIEMQKTLACLPG</sequence>
<feature type="domain" description="N-acetyltransferase" evidence="3">
    <location>
        <begin position="6"/>
        <end position="159"/>
    </location>
</feature>
<name>A0A4S8P7X9_9HYPH</name>
<keyword evidence="5" id="KW-1185">Reference proteome</keyword>
<keyword evidence="2" id="KW-0012">Acyltransferase</keyword>
<dbReference type="PANTHER" id="PTHR43877">
    <property type="entry name" value="AMINOALKYLPHOSPHONATE N-ACETYLTRANSFERASE-RELATED-RELATED"/>
    <property type="match status" value="1"/>
</dbReference>